<dbReference type="PANTHER" id="PTHR43236">
    <property type="entry name" value="ANTITOXIN HIGA1"/>
    <property type="match status" value="1"/>
</dbReference>
<name>A0A3A8G063_9GAMM</name>
<feature type="domain" description="HTH cro/C1-type" evidence="2">
    <location>
        <begin position="7"/>
        <end position="60"/>
    </location>
</feature>
<protein>
    <submittedName>
        <fullName evidence="3">ImmA/IrrE family metallo-endopeptidase</fullName>
    </submittedName>
</protein>
<accession>A0A3A8G063</accession>
<dbReference type="PANTHER" id="PTHR43236:SF1">
    <property type="entry name" value="BLL7220 PROTEIN"/>
    <property type="match status" value="1"/>
</dbReference>
<dbReference type="Pfam" id="PF06114">
    <property type="entry name" value="Peptidase_M78"/>
    <property type="match status" value="1"/>
</dbReference>
<dbReference type="Proteomes" id="UP000281084">
    <property type="component" value="Unassembled WGS sequence"/>
</dbReference>
<dbReference type="Pfam" id="PF01381">
    <property type="entry name" value="HTH_3"/>
    <property type="match status" value="1"/>
</dbReference>
<comment type="similarity">
    <text evidence="1">Belongs to the short-chain fatty acyl-CoA assimilation regulator (ScfR) family.</text>
</comment>
<sequence>MVNMSRLELARKRRGLTKKDLAHSLDVTDRTVSNWYSQLDIDMKHLEKISEVLKFPKEFFLETTDLSLPNTETVSFRALSKISSRKRDIALSQTVIAEIINQWLDSKFDLPMPVIPDLHELRNNSTIGSGTELDEEHSDLCLTYAQTCAEVVRKAWGLGEKPISNMISLLESKGIRTFSLSDEAQEVDACCQWINDRPFIFLNIAKSSERCRFDAAHELGHLVMHRHGIIEGRQMEQEANAFASAFLMPKKSIRADPISTPNLKTIIAKKKYWKVSAAALTYRYRQLNLITDWNAITIYKQLSELGRTIEPEPIAHERSLLLFKVMNLLKDEGLRPIDIADELKLSFEDFNGLTFGIPQELTDEMTELRRSKLRLVI</sequence>
<dbReference type="GO" id="GO:0003677">
    <property type="term" value="F:DNA binding"/>
    <property type="evidence" value="ECO:0007669"/>
    <property type="project" value="InterPro"/>
</dbReference>
<dbReference type="PROSITE" id="PS50943">
    <property type="entry name" value="HTH_CROC1"/>
    <property type="match status" value="1"/>
</dbReference>
<dbReference type="SMART" id="SM00530">
    <property type="entry name" value="HTH_XRE"/>
    <property type="match status" value="1"/>
</dbReference>
<dbReference type="Gene3D" id="1.10.260.40">
    <property type="entry name" value="lambda repressor-like DNA-binding domains"/>
    <property type="match status" value="1"/>
</dbReference>
<evidence type="ECO:0000259" key="2">
    <source>
        <dbReference type="PROSITE" id="PS50943"/>
    </source>
</evidence>
<dbReference type="SUPFAM" id="SSF47413">
    <property type="entry name" value="lambda repressor-like DNA-binding domains"/>
    <property type="match status" value="1"/>
</dbReference>
<dbReference type="CDD" id="cd00093">
    <property type="entry name" value="HTH_XRE"/>
    <property type="match status" value="1"/>
</dbReference>
<dbReference type="Gene3D" id="1.10.10.2910">
    <property type="match status" value="1"/>
</dbReference>
<comment type="caution">
    <text evidence="3">The sequence shown here is derived from an EMBL/GenBank/DDBJ whole genome shotgun (WGS) entry which is preliminary data.</text>
</comment>
<gene>
    <name evidence="3" type="ORF">D7V64_15445</name>
</gene>
<reference evidence="3 4" key="1">
    <citation type="submission" date="2018-09" db="EMBL/GenBank/DDBJ databases">
        <title>The draft genome of Acinetobacter spp. strains.</title>
        <authorList>
            <person name="Qin J."/>
            <person name="Feng Y."/>
            <person name="Zong Z."/>
        </authorList>
    </citation>
    <scope>NUCLEOTIDE SEQUENCE [LARGE SCALE GENOMIC DNA]</scope>
    <source>
        <strain evidence="3 4">WCHAc060002</strain>
    </source>
</reference>
<dbReference type="AlphaFoldDB" id="A0A3A8G063"/>
<evidence type="ECO:0000313" key="4">
    <source>
        <dbReference type="Proteomes" id="UP000281084"/>
    </source>
</evidence>
<organism evidence="3 4">
    <name type="scientific">Acinetobacter cumulans</name>
    <dbReference type="NCBI Taxonomy" id="2136182"/>
    <lineage>
        <taxon>Bacteria</taxon>
        <taxon>Pseudomonadati</taxon>
        <taxon>Pseudomonadota</taxon>
        <taxon>Gammaproteobacteria</taxon>
        <taxon>Moraxellales</taxon>
        <taxon>Moraxellaceae</taxon>
        <taxon>Acinetobacter</taxon>
    </lineage>
</organism>
<dbReference type="InterPro" id="IPR010982">
    <property type="entry name" value="Lambda_DNA-bd_dom_sf"/>
</dbReference>
<dbReference type="InterPro" id="IPR010359">
    <property type="entry name" value="IrrE_HExxH"/>
</dbReference>
<dbReference type="InterPro" id="IPR001387">
    <property type="entry name" value="Cro/C1-type_HTH"/>
</dbReference>
<evidence type="ECO:0000313" key="3">
    <source>
        <dbReference type="EMBL" id="RKG48324.1"/>
    </source>
</evidence>
<dbReference type="InterPro" id="IPR052345">
    <property type="entry name" value="Rad_response_metalloprotease"/>
</dbReference>
<proteinExistence type="inferred from homology"/>
<dbReference type="EMBL" id="RAXZ01000035">
    <property type="protein sequence ID" value="RKG48324.1"/>
    <property type="molecule type" value="Genomic_DNA"/>
</dbReference>
<evidence type="ECO:0000256" key="1">
    <source>
        <dbReference type="ARBA" id="ARBA00007227"/>
    </source>
</evidence>